<keyword evidence="2" id="KW-1185">Reference proteome</keyword>
<proteinExistence type="predicted"/>
<gene>
    <name evidence="1" type="ORF">D9758_009443</name>
</gene>
<dbReference type="Proteomes" id="UP000559256">
    <property type="component" value="Unassembled WGS sequence"/>
</dbReference>
<accession>A0A8H5D1X4</accession>
<dbReference type="AlphaFoldDB" id="A0A8H5D1X4"/>
<name>A0A8H5D1X4_9AGAR</name>
<organism evidence="1 2">
    <name type="scientific">Tetrapyrgos nigripes</name>
    <dbReference type="NCBI Taxonomy" id="182062"/>
    <lineage>
        <taxon>Eukaryota</taxon>
        <taxon>Fungi</taxon>
        <taxon>Dikarya</taxon>
        <taxon>Basidiomycota</taxon>
        <taxon>Agaricomycotina</taxon>
        <taxon>Agaricomycetes</taxon>
        <taxon>Agaricomycetidae</taxon>
        <taxon>Agaricales</taxon>
        <taxon>Marasmiineae</taxon>
        <taxon>Marasmiaceae</taxon>
        <taxon>Tetrapyrgos</taxon>
    </lineage>
</organism>
<protein>
    <submittedName>
        <fullName evidence="1">Uncharacterized protein</fullName>
    </submittedName>
</protein>
<evidence type="ECO:0000313" key="2">
    <source>
        <dbReference type="Proteomes" id="UP000559256"/>
    </source>
</evidence>
<dbReference type="SUPFAM" id="SSF52047">
    <property type="entry name" value="RNI-like"/>
    <property type="match status" value="1"/>
</dbReference>
<reference evidence="1 2" key="1">
    <citation type="journal article" date="2020" name="ISME J.">
        <title>Uncovering the hidden diversity of litter-decomposition mechanisms in mushroom-forming fungi.</title>
        <authorList>
            <person name="Floudas D."/>
            <person name="Bentzer J."/>
            <person name="Ahren D."/>
            <person name="Johansson T."/>
            <person name="Persson P."/>
            <person name="Tunlid A."/>
        </authorList>
    </citation>
    <scope>NUCLEOTIDE SEQUENCE [LARGE SCALE GENOMIC DNA]</scope>
    <source>
        <strain evidence="1 2">CBS 291.85</strain>
    </source>
</reference>
<comment type="caution">
    <text evidence="1">The sequence shown here is derived from an EMBL/GenBank/DDBJ whole genome shotgun (WGS) entry which is preliminary data.</text>
</comment>
<sequence>MNRLFKGSSHLIPYVNRITIKGQRVDYLHLRGATGFIGHCLNIRTLEVDAGWVGAWSAISQDFVISNLKCVEKLVVKGNFPVERLKELLQGLPVLSSVELNQCYRSTPALSNTTPAASTLRLQELGLSRIESNDALLAFLTTAVDSSHLKILKLAWLIGAPLESSTVQVLKKFVDMHGNHVKCLTLFGVSTSRSKSGMNHHCILHNLDTNAAAVGVSQLAEALTSLGNAQELTILMSLNIGMYYYSLLDTNVTVPIEPVAALLSSMALTSLRNVIIKLALRVDQMGSKEHWEAINSVLCADQRFPNLLSVTLEVTLVYFTREYLLRSEAYEQPDFYVSEMTSQIHSCMPDLLSSGKLNAHVTISTGWEDRMLTNVNDPATRW</sequence>
<evidence type="ECO:0000313" key="1">
    <source>
        <dbReference type="EMBL" id="KAF5352071.1"/>
    </source>
</evidence>
<dbReference type="EMBL" id="JAACJM010000068">
    <property type="protein sequence ID" value="KAF5352071.1"/>
    <property type="molecule type" value="Genomic_DNA"/>
</dbReference>